<accession>A0ABW6U9X3</accession>
<name>A0ABW6U9X3_9ACTN</name>
<feature type="region of interest" description="Disordered" evidence="1">
    <location>
        <begin position="61"/>
        <end position="137"/>
    </location>
</feature>
<evidence type="ECO:0000313" key="2">
    <source>
        <dbReference type="EMBL" id="MFF4520230.1"/>
    </source>
</evidence>
<dbReference type="Proteomes" id="UP001602058">
    <property type="component" value="Unassembled WGS sequence"/>
</dbReference>
<evidence type="ECO:0008006" key="4">
    <source>
        <dbReference type="Google" id="ProtNLM"/>
    </source>
</evidence>
<feature type="compositionally biased region" description="Low complexity" evidence="1">
    <location>
        <begin position="109"/>
        <end position="126"/>
    </location>
</feature>
<protein>
    <recommendedName>
        <fullName evidence="4">CBS domain-containing protein</fullName>
    </recommendedName>
</protein>
<keyword evidence="3" id="KW-1185">Reference proteome</keyword>
<proteinExistence type="predicted"/>
<dbReference type="Gene3D" id="3.10.580.10">
    <property type="entry name" value="CBS-domain"/>
    <property type="match status" value="1"/>
</dbReference>
<comment type="caution">
    <text evidence="2">The sequence shown here is derived from an EMBL/GenBank/DDBJ whole genome shotgun (WGS) entry which is preliminary data.</text>
</comment>
<dbReference type="EMBL" id="JBIAWJ010000001">
    <property type="protein sequence ID" value="MFF4520230.1"/>
    <property type="molecule type" value="Genomic_DNA"/>
</dbReference>
<reference evidence="2 3" key="1">
    <citation type="submission" date="2024-10" db="EMBL/GenBank/DDBJ databases">
        <title>The Natural Products Discovery Center: Release of the First 8490 Sequenced Strains for Exploring Actinobacteria Biosynthetic Diversity.</title>
        <authorList>
            <person name="Kalkreuter E."/>
            <person name="Kautsar S.A."/>
            <person name="Yang D."/>
            <person name="Bader C.D."/>
            <person name="Teijaro C.N."/>
            <person name="Fluegel L."/>
            <person name="Davis C.M."/>
            <person name="Simpson J.R."/>
            <person name="Lauterbach L."/>
            <person name="Steele A.D."/>
            <person name="Gui C."/>
            <person name="Meng S."/>
            <person name="Li G."/>
            <person name="Viehrig K."/>
            <person name="Ye F."/>
            <person name="Su P."/>
            <person name="Kiefer A.F."/>
            <person name="Nichols A."/>
            <person name="Cepeda A.J."/>
            <person name="Yan W."/>
            <person name="Fan B."/>
            <person name="Jiang Y."/>
            <person name="Adhikari A."/>
            <person name="Zheng C.-J."/>
            <person name="Schuster L."/>
            <person name="Cowan T.M."/>
            <person name="Smanski M.J."/>
            <person name="Chevrette M.G."/>
            <person name="De Carvalho L.P.S."/>
            <person name="Shen B."/>
        </authorList>
    </citation>
    <scope>NUCLEOTIDE SEQUENCE [LARGE SCALE GENOMIC DNA]</scope>
    <source>
        <strain evidence="2 3">NPDC001390</strain>
    </source>
</reference>
<sequence>MLARDLAEPYPYVTTDEDAAVAIRLLSLHGLPALLVVDTDAAPYALVPCAHLVGRLVSDGRGHGEAPMKIAGPTVADWLPPDSPTPSMSSRKSRRSVAAGAAERGPALTRATPGAPGRRGRTSTGPRPGPGLRGGPV</sequence>
<gene>
    <name evidence="2" type="ORF">ACFY1D_01945</name>
</gene>
<dbReference type="InterPro" id="IPR046342">
    <property type="entry name" value="CBS_dom_sf"/>
</dbReference>
<organism evidence="2 3">
    <name type="scientific">Streptomyces bluensis</name>
    <dbReference type="NCBI Taxonomy" id="33897"/>
    <lineage>
        <taxon>Bacteria</taxon>
        <taxon>Bacillati</taxon>
        <taxon>Actinomycetota</taxon>
        <taxon>Actinomycetes</taxon>
        <taxon>Kitasatosporales</taxon>
        <taxon>Streptomycetaceae</taxon>
        <taxon>Streptomyces</taxon>
    </lineage>
</organism>
<evidence type="ECO:0000256" key="1">
    <source>
        <dbReference type="SAM" id="MobiDB-lite"/>
    </source>
</evidence>
<evidence type="ECO:0000313" key="3">
    <source>
        <dbReference type="Proteomes" id="UP001602058"/>
    </source>
</evidence>